<name>A0ABN6RU95_9BACT</name>
<evidence type="ECO:0000313" key="1">
    <source>
        <dbReference type="EMBL" id="BDQ32901.1"/>
    </source>
</evidence>
<organism evidence="1 2">
    <name type="scientific">Pseudodesulfovibrio portus</name>
    <dbReference type="NCBI Taxonomy" id="231439"/>
    <lineage>
        <taxon>Bacteria</taxon>
        <taxon>Pseudomonadati</taxon>
        <taxon>Thermodesulfobacteriota</taxon>
        <taxon>Desulfovibrionia</taxon>
        <taxon>Desulfovibrionales</taxon>
        <taxon>Desulfovibrionaceae</taxon>
    </lineage>
</organism>
<sequence>MESTDAVLSRLEEFIGAECENRDMPYWESPLAKGLSKSSTHGLLGRPMQRGNTLKWKRQMSRGDLDLVESLCWDEIIELGYPTVNQERPDSAWLRMRVLKESIRGMFSQRRAKVLVKNWLPVLIRFTRALKIPMVNIFFRLCSAENECCKRNVNTKGKDAQ</sequence>
<gene>
    <name evidence="1" type="ORF">JCM14722_04430</name>
</gene>
<protein>
    <submittedName>
        <fullName evidence="1">Uncharacterized protein</fullName>
    </submittedName>
</protein>
<dbReference type="Proteomes" id="UP001061361">
    <property type="component" value="Chromosome"/>
</dbReference>
<dbReference type="InterPro" id="IPR027417">
    <property type="entry name" value="P-loop_NTPase"/>
</dbReference>
<evidence type="ECO:0000313" key="2">
    <source>
        <dbReference type="Proteomes" id="UP001061361"/>
    </source>
</evidence>
<reference evidence="1" key="1">
    <citation type="submission" date="2022-08" db="EMBL/GenBank/DDBJ databases">
        <title>Genome Sequence of the sulphate-reducing bacterium, Pseudodesulfovibrio portus JCM14722.</title>
        <authorList>
            <person name="Kondo R."/>
            <person name="Kataoka T."/>
        </authorList>
    </citation>
    <scope>NUCLEOTIDE SEQUENCE</scope>
    <source>
        <strain evidence="1">JCM 14722</strain>
    </source>
</reference>
<proteinExistence type="predicted"/>
<dbReference type="Gene3D" id="3.40.50.300">
    <property type="entry name" value="P-loop containing nucleotide triphosphate hydrolases"/>
    <property type="match status" value="1"/>
</dbReference>
<dbReference type="EMBL" id="AP026708">
    <property type="protein sequence ID" value="BDQ32901.1"/>
    <property type="molecule type" value="Genomic_DNA"/>
</dbReference>
<keyword evidence="2" id="KW-1185">Reference proteome</keyword>
<accession>A0ABN6RU95</accession>